<feature type="transmembrane region" description="Helical" evidence="9">
    <location>
        <begin position="485"/>
        <end position="505"/>
    </location>
</feature>
<keyword evidence="4" id="KW-0133">Cell shape</keyword>
<keyword evidence="7 9" id="KW-0472">Membrane</keyword>
<evidence type="ECO:0000256" key="5">
    <source>
        <dbReference type="ARBA" id="ARBA00022984"/>
    </source>
</evidence>
<dbReference type="Pfam" id="PF03023">
    <property type="entry name" value="MurJ"/>
    <property type="match status" value="1"/>
</dbReference>
<feature type="transmembrane region" description="Helical" evidence="9">
    <location>
        <begin position="229"/>
        <end position="249"/>
    </location>
</feature>
<reference evidence="10 11" key="1">
    <citation type="submission" date="2020-10" db="EMBL/GenBank/DDBJ databases">
        <title>Novel species in genus Corynebacterium.</title>
        <authorList>
            <person name="Zhang G."/>
        </authorList>
    </citation>
    <scope>NUCLEOTIDE SEQUENCE [LARGE SCALE GENOMIC DNA]</scope>
    <source>
        <strain evidence="10 11">DSM 45110</strain>
    </source>
</reference>
<evidence type="ECO:0000256" key="3">
    <source>
        <dbReference type="ARBA" id="ARBA00022692"/>
    </source>
</evidence>
<feature type="transmembrane region" description="Helical" evidence="9">
    <location>
        <begin position="40"/>
        <end position="59"/>
    </location>
</feature>
<evidence type="ECO:0000256" key="7">
    <source>
        <dbReference type="ARBA" id="ARBA00023136"/>
    </source>
</evidence>
<keyword evidence="5" id="KW-0573">Peptidoglycan synthesis</keyword>
<dbReference type="PANTHER" id="PTHR47019:SF1">
    <property type="entry name" value="LIPID II FLIPPASE MURJ"/>
    <property type="match status" value="1"/>
</dbReference>
<comment type="subcellular location">
    <subcellularLocation>
        <location evidence="1">Cell membrane</location>
        <topology evidence="1">Multi-pass membrane protein</topology>
    </subcellularLocation>
</comment>
<feature type="transmembrane region" description="Helical" evidence="9">
    <location>
        <begin position="269"/>
        <end position="292"/>
    </location>
</feature>
<feature type="transmembrane region" description="Helical" evidence="9">
    <location>
        <begin position="149"/>
        <end position="168"/>
    </location>
</feature>
<feature type="region of interest" description="Disordered" evidence="8">
    <location>
        <begin position="1046"/>
        <end position="1067"/>
    </location>
</feature>
<evidence type="ECO:0000256" key="2">
    <source>
        <dbReference type="ARBA" id="ARBA00022475"/>
    </source>
</evidence>
<gene>
    <name evidence="10" type="ORF">IRY30_00540</name>
</gene>
<keyword evidence="2" id="KW-1003">Cell membrane</keyword>
<feature type="compositionally biased region" description="Low complexity" evidence="8">
    <location>
        <begin position="1054"/>
        <end position="1067"/>
    </location>
</feature>
<feature type="transmembrane region" description="Helical" evidence="9">
    <location>
        <begin position="349"/>
        <end position="369"/>
    </location>
</feature>
<dbReference type="Gene3D" id="1.10.510.10">
    <property type="entry name" value="Transferase(Phosphotransferase) domain 1"/>
    <property type="match status" value="1"/>
</dbReference>
<keyword evidence="3 9" id="KW-0812">Transmembrane</keyword>
<proteinExistence type="predicted"/>
<feature type="region of interest" description="Disordered" evidence="8">
    <location>
        <begin position="811"/>
        <end position="833"/>
    </location>
</feature>
<feature type="transmembrane region" description="Helical" evidence="9">
    <location>
        <begin position="842"/>
        <end position="867"/>
    </location>
</feature>
<dbReference type="EMBL" id="JADKMY010000001">
    <property type="protein sequence ID" value="MBF4552572.1"/>
    <property type="molecule type" value="Genomic_DNA"/>
</dbReference>
<evidence type="ECO:0000256" key="4">
    <source>
        <dbReference type="ARBA" id="ARBA00022960"/>
    </source>
</evidence>
<dbReference type="InterPro" id="IPR051050">
    <property type="entry name" value="Lipid_II_flippase_MurJ/MviN"/>
</dbReference>
<dbReference type="Proteomes" id="UP000635902">
    <property type="component" value="Unassembled WGS sequence"/>
</dbReference>
<dbReference type="InterPro" id="IPR004268">
    <property type="entry name" value="MurJ"/>
</dbReference>
<feature type="transmembrane region" description="Helical" evidence="9">
    <location>
        <begin position="410"/>
        <end position="434"/>
    </location>
</feature>
<name>A0ABR9ZGM9_9CORY</name>
<dbReference type="CDD" id="cd13973">
    <property type="entry name" value="PK_MviN-like"/>
    <property type="match status" value="1"/>
</dbReference>
<evidence type="ECO:0000256" key="9">
    <source>
        <dbReference type="SAM" id="Phobius"/>
    </source>
</evidence>
<dbReference type="Gene3D" id="3.30.200.20">
    <property type="entry name" value="Phosphorylase Kinase, domain 1"/>
    <property type="match status" value="1"/>
</dbReference>
<evidence type="ECO:0000256" key="1">
    <source>
        <dbReference type="ARBA" id="ARBA00004651"/>
    </source>
</evidence>
<dbReference type="PANTHER" id="PTHR47019">
    <property type="entry name" value="LIPID II FLIPPASE MURJ"/>
    <property type="match status" value="1"/>
</dbReference>
<keyword evidence="6 9" id="KW-1133">Transmembrane helix</keyword>
<comment type="caution">
    <text evidence="10">The sequence shown here is derived from an EMBL/GenBank/DDBJ whole genome shotgun (WGS) entry which is preliminary data.</text>
</comment>
<feature type="compositionally biased region" description="Polar residues" evidence="8">
    <location>
        <begin position="811"/>
        <end position="830"/>
    </location>
</feature>
<evidence type="ECO:0000256" key="8">
    <source>
        <dbReference type="SAM" id="MobiDB-lite"/>
    </source>
</evidence>
<feature type="transmembrane region" description="Helical" evidence="9">
    <location>
        <begin position="446"/>
        <end position="465"/>
    </location>
</feature>
<sequence length="1067" mass="112720">MAIATLISRITGFMRMVLIGSVLGPAVASAFNTANTLPNLITELVLGAVLTALVVPVLVRAEKEDSDKGEAFIRRLLTLTFSLTVIITLLSILLTPVLTRVMLDTEGKVDVQMATAFGYLVLPQIFFYAMFAVFMAILNTKQIFKPGAWAPVANNVVTLAVLAFYLLLPDSSKLQPFEHVTITNPHVMLLGLGTTLGVVVQALIMVPYLRKAGINLRPLWGIDDRLKSFGGMAVAIIVYVAISQVGFALNNRIAANSSDAAALIYQQAWQLLQVPYGVIGVTLLTAVMPRLSRNAADGDDKAVVGDLTMASKLTMMALIPVIVFFTCFGTLIASALFAYGNYSLDTANVLGWTISFSAFTLIPYALVLLHLRVFYAREEVWTPTFIIAGITITKLALAFSAPLIATETRLVVVLLGAANGMGFIAGAIIGHQLLRRSLGDLQFRSVLKAAGWAMGSSLVGAFISWRLDALLCAFVFPHNGAAHPWFLIRMAIAGIVFLLITGLVLSRSRLPEVATVGAALSRLPGVSRFVSTPASGTSDSLPGRPLQNLEAAVLASAADTMMPVLPPLSAGRVRGPRLVAGAPILGGAYRLLADHGGSAAARLWQAREMSTGNVVALTIMDPTVVGGHKGRDEATSRTRNGAARAQAKAQILRRAKILQSVDTPGMATIHQVVDGGSLVLVISEWVHGSSLNDVAESTPDPLAAGFAVANLADAAADAADAGSPLGLDHRDRVRISTAGTAVLAFPGALPENSIRQDAHGVATTLGLLLRNVPIDEVPEGLTREYQDLREIARDKDTQPDLRDTAQTLRRLTSGELSISEDTTPNPSQQAGFGVGKVRPRTLATAGATGLLSAIVIAGLVIAAVTFFGGNRDNSPVSNDSLRESAGSLSQQEPANVPLDNVKEWLPTNGRGTEDNPESVELTIDGNPATTWETDMYQAQLGPGPGSVKEGIGVLIDLPQDTSLTEITVEGLRPGTVMELRSSTGDPATLTDTTVLSTLRADSSAETVTLDKPAAANTDDQPAKSNRLLLWITELPQPDAATIGEVKVKGTWKGQQSSSTPATATQSP</sequence>
<feature type="region of interest" description="Disordered" evidence="8">
    <location>
        <begin position="872"/>
        <end position="894"/>
    </location>
</feature>
<organism evidence="10 11">
    <name type="scientific">Corynebacterium suicordis DSM 45110</name>
    <dbReference type="NCBI Taxonomy" id="1121369"/>
    <lineage>
        <taxon>Bacteria</taxon>
        <taxon>Bacillati</taxon>
        <taxon>Actinomycetota</taxon>
        <taxon>Actinomycetes</taxon>
        <taxon>Mycobacteriales</taxon>
        <taxon>Corynebacteriaceae</taxon>
        <taxon>Corynebacterium</taxon>
    </lineage>
</organism>
<feature type="transmembrane region" description="Helical" evidence="9">
    <location>
        <begin position="313"/>
        <end position="337"/>
    </location>
</feature>
<keyword evidence="11" id="KW-1185">Reference proteome</keyword>
<evidence type="ECO:0000313" key="11">
    <source>
        <dbReference type="Proteomes" id="UP000635902"/>
    </source>
</evidence>
<evidence type="ECO:0000313" key="10">
    <source>
        <dbReference type="EMBL" id="MBF4552572.1"/>
    </source>
</evidence>
<accession>A0ABR9ZGM9</accession>
<feature type="transmembrane region" description="Helical" evidence="9">
    <location>
        <begin position="381"/>
        <end position="404"/>
    </location>
</feature>
<evidence type="ECO:0000256" key="6">
    <source>
        <dbReference type="ARBA" id="ARBA00022989"/>
    </source>
</evidence>
<feature type="transmembrane region" description="Helical" evidence="9">
    <location>
        <begin position="188"/>
        <end position="209"/>
    </location>
</feature>
<protein>
    <submittedName>
        <fullName evidence="10">Murein biosynthesis protein MurJ</fullName>
    </submittedName>
</protein>
<dbReference type="PRINTS" id="PR01806">
    <property type="entry name" value="VIRFACTRMVIN"/>
</dbReference>
<feature type="transmembrane region" description="Helical" evidence="9">
    <location>
        <begin position="71"/>
        <end position="94"/>
    </location>
</feature>
<dbReference type="CDD" id="cd13123">
    <property type="entry name" value="MATE_MurJ_like"/>
    <property type="match status" value="1"/>
</dbReference>
<feature type="transmembrane region" description="Helical" evidence="9">
    <location>
        <begin position="114"/>
        <end position="137"/>
    </location>
</feature>